<comment type="caution">
    <text evidence="1">The sequence shown here is derived from an EMBL/GenBank/DDBJ whole genome shotgun (WGS) entry which is preliminary data.</text>
</comment>
<dbReference type="RefSeq" id="WP_046996936.1">
    <property type="nucleotide sequence ID" value="NZ_JAIQ01000117.1"/>
</dbReference>
<accession>A0A0G9JYP3</accession>
<dbReference type="PATRIC" id="fig|1447256.3.peg.1600"/>
<evidence type="ECO:0000313" key="1">
    <source>
        <dbReference type="EMBL" id="KLD98664.1"/>
    </source>
</evidence>
<reference evidence="1 2" key="1">
    <citation type="submission" date="2014-01" db="EMBL/GenBank/DDBJ databases">
        <title>Development of a Comparative Genomic Fingerprinting Assay for High Resolution Genotyping of Arcobacter butzleri.</title>
        <authorList>
            <person name="Webb A.L."/>
            <person name="Inglis G.D."/>
            <person name="Kruczkiewicz P."/>
            <person name="Selinger L.B."/>
            <person name="Taboada E.N."/>
        </authorList>
    </citation>
    <scope>NUCLEOTIDE SEQUENCE [LARGE SCALE GENOMIC DNA]</scope>
    <source>
        <strain evidence="1 2">L348</strain>
    </source>
</reference>
<organism evidence="1 2">
    <name type="scientific">Aliarcobacter butzleri L348</name>
    <dbReference type="NCBI Taxonomy" id="1447256"/>
    <lineage>
        <taxon>Bacteria</taxon>
        <taxon>Pseudomonadati</taxon>
        <taxon>Campylobacterota</taxon>
        <taxon>Epsilonproteobacteria</taxon>
        <taxon>Campylobacterales</taxon>
        <taxon>Arcobacteraceae</taxon>
        <taxon>Aliarcobacter</taxon>
    </lineage>
</organism>
<dbReference type="EMBL" id="JAIQ01000117">
    <property type="protein sequence ID" value="KLD98664.1"/>
    <property type="molecule type" value="Genomic_DNA"/>
</dbReference>
<protein>
    <submittedName>
        <fullName evidence="1">Uncharacterized protein</fullName>
    </submittedName>
</protein>
<evidence type="ECO:0000313" key="2">
    <source>
        <dbReference type="Proteomes" id="UP000035514"/>
    </source>
</evidence>
<name>A0A0G9JYP3_9BACT</name>
<proteinExistence type="predicted"/>
<sequence length="68" mass="8365">MKKINLSNFKEVEQYFNELVESIEKDNTFVKKETPILIKINFEEKENFLEECKRDLLLLKQKYPNYFE</sequence>
<gene>
    <name evidence="1" type="ORF">AA20_08205</name>
</gene>
<dbReference type="AlphaFoldDB" id="A0A0G9JYP3"/>
<dbReference type="Proteomes" id="UP000035514">
    <property type="component" value="Unassembled WGS sequence"/>
</dbReference>